<organism evidence="4 5">
    <name type="scientific">Reyranella humidisoli</name>
    <dbReference type="NCBI Taxonomy" id="2849149"/>
    <lineage>
        <taxon>Bacteria</taxon>
        <taxon>Pseudomonadati</taxon>
        <taxon>Pseudomonadota</taxon>
        <taxon>Alphaproteobacteria</taxon>
        <taxon>Hyphomicrobiales</taxon>
        <taxon>Reyranellaceae</taxon>
        <taxon>Reyranella</taxon>
    </lineage>
</organism>
<evidence type="ECO:0000259" key="3">
    <source>
        <dbReference type="Pfam" id="PF04773"/>
    </source>
</evidence>
<accession>A0ABS6IK79</accession>
<feature type="signal peptide" evidence="2">
    <location>
        <begin position="1"/>
        <end position="25"/>
    </location>
</feature>
<evidence type="ECO:0000256" key="2">
    <source>
        <dbReference type="SAM" id="SignalP"/>
    </source>
</evidence>
<sequence length="301" mass="30370">MSLRKSRAIFLTLLLPLAWATAASAQQVGVTSAASGDPRGTPPAQPARTLRVGIDVFGSERVTTGPADRAHLVFLDGSGLTVGANSELTIDKFVFDANRNAGELAVNATKGAFRFVGGAISKKGEVIIRTPSAHIGVRGGIATVTVGADGSTTATFLFGDRLTVSNAAGTQRAVRYGSQIFVPAGGAAPLEPVILPPNTLQAYLVLFEQTQTTGNVIGPGDKVLIDSALRTLNANALPYADLSSRLAPWLAYLQLVATQAVTTNNAARPLGSAPSQPSGSTGTPGGGGEGGGGGGHGGGSD</sequence>
<dbReference type="Pfam" id="PF04773">
    <property type="entry name" value="FecR"/>
    <property type="match status" value="1"/>
</dbReference>
<keyword evidence="5" id="KW-1185">Reference proteome</keyword>
<dbReference type="InterPro" id="IPR006860">
    <property type="entry name" value="FecR"/>
</dbReference>
<feature type="domain" description="FecR protein" evidence="3">
    <location>
        <begin position="61"/>
        <end position="154"/>
    </location>
</feature>
<evidence type="ECO:0000313" key="4">
    <source>
        <dbReference type="EMBL" id="MBU8874279.1"/>
    </source>
</evidence>
<feature type="chain" id="PRO_5045719132" evidence="2">
    <location>
        <begin position="26"/>
        <end position="301"/>
    </location>
</feature>
<feature type="compositionally biased region" description="Gly residues" evidence="1">
    <location>
        <begin position="282"/>
        <end position="301"/>
    </location>
</feature>
<name>A0ABS6IK79_9HYPH</name>
<protein>
    <submittedName>
        <fullName evidence="4">FecR domain-containing protein</fullName>
    </submittedName>
</protein>
<dbReference type="EMBL" id="JAHOPB010000001">
    <property type="protein sequence ID" value="MBU8874279.1"/>
    <property type="molecule type" value="Genomic_DNA"/>
</dbReference>
<dbReference type="RefSeq" id="WP_216959513.1">
    <property type="nucleotide sequence ID" value="NZ_JAHOPB010000001.1"/>
</dbReference>
<feature type="region of interest" description="Disordered" evidence="1">
    <location>
        <begin position="267"/>
        <end position="301"/>
    </location>
</feature>
<gene>
    <name evidence="4" type="ORF">KQ910_10925</name>
</gene>
<dbReference type="Proteomes" id="UP000727907">
    <property type="component" value="Unassembled WGS sequence"/>
</dbReference>
<proteinExistence type="predicted"/>
<feature type="compositionally biased region" description="Low complexity" evidence="1">
    <location>
        <begin position="267"/>
        <end position="281"/>
    </location>
</feature>
<evidence type="ECO:0000256" key="1">
    <source>
        <dbReference type="SAM" id="MobiDB-lite"/>
    </source>
</evidence>
<keyword evidence="2" id="KW-0732">Signal</keyword>
<comment type="caution">
    <text evidence="4">The sequence shown here is derived from an EMBL/GenBank/DDBJ whole genome shotgun (WGS) entry which is preliminary data.</text>
</comment>
<reference evidence="4 5" key="1">
    <citation type="submission" date="2021-06" db="EMBL/GenBank/DDBJ databases">
        <authorList>
            <person name="Lee D.H."/>
        </authorList>
    </citation>
    <scope>NUCLEOTIDE SEQUENCE [LARGE SCALE GENOMIC DNA]</scope>
    <source>
        <strain evidence="4 5">MMS21-HV4-11</strain>
    </source>
</reference>
<evidence type="ECO:0000313" key="5">
    <source>
        <dbReference type="Proteomes" id="UP000727907"/>
    </source>
</evidence>